<dbReference type="Pfam" id="PF16897">
    <property type="entry name" value="MMR_HSR1_Xtn"/>
    <property type="match status" value="1"/>
</dbReference>
<dbReference type="GeneID" id="5056182"/>
<dbReference type="Pfam" id="PF01926">
    <property type="entry name" value="MMR_HSR1"/>
    <property type="match status" value="1"/>
</dbReference>
<organism evidence="4 5">
    <name type="scientific">Pyrobaculum arsenaticum</name>
    <dbReference type="NCBI Taxonomy" id="121277"/>
    <lineage>
        <taxon>Archaea</taxon>
        <taxon>Thermoproteota</taxon>
        <taxon>Thermoprotei</taxon>
        <taxon>Thermoproteales</taxon>
        <taxon>Thermoproteaceae</taxon>
        <taxon>Pyrobaculum</taxon>
    </lineage>
</organism>
<keyword evidence="1" id="KW-0547">Nucleotide-binding</keyword>
<dbReference type="AlphaFoldDB" id="A0A7L4PB92"/>
<dbReference type="FunFam" id="3.10.20.30:FF:000095">
    <property type="match status" value="1"/>
</dbReference>
<evidence type="ECO:0000313" key="4">
    <source>
        <dbReference type="EMBL" id="NYR16235.1"/>
    </source>
</evidence>
<dbReference type="SUPFAM" id="SSF81271">
    <property type="entry name" value="TGS-like"/>
    <property type="match status" value="1"/>
</dbReference>
<dbReference type="InterPro" id="IPR045001">
    <property type="entry name" value="DRG"/>
</dbReference>
<feature type="domain" description="TGS" evidence="3">
    <location>
        <begin position="313"/>
        <end position="389"/>
    </location>
</feature>
<evidence type="ECO:0000259" key="3">
    <source>
        <dbReference type="PROSITE" id="PS51880"/>
    </source>
</evidence>
<dbReference type="InterPro" id="IPR006073">
    <property type="entry name" value="GTP-bd"/>
</dbReference>
<feature type="coiled-coil region" evidence="2">
    <location>
        <begin position="39"/>
        <end position="70"/>
    </location>
</feature>
<comment type="caution">
    <text evidence="4">The sequence shown here is derived from an EMBL/GenBank/DDBJ whole genome shotgun (WGS) entry which is preliminary data.</text>
</comment>
<dbReference type="InterPro" id="IPR012675">
    <property type="entry name" value="Beta-grasp_dom_sf"/>
</dbReference>
<keyword evidence="5" id="KW-1185">Reference proteome</keyword>
<dbReference type="PRINTS" id="PR00326">
    <property type="entry name" value="GTP1OBG"/>
</dbReference>
<proteinExistence type="predicted"/>
<dbReference type="SUPFAM" id="SSF52540">
    <property type="entry name" value="P-loop containing nucleoside triphosphate hydrolases"/>
    <property type="match status" value="1"/>
</dbReference>
<dbReference type="Gene3D" id="3.40.50.300">
    <property type="entry name" value="P-loop containing nucleotide triphosphate hydrolases"/>
    <property type="match status" value="1"/>
</dbReference>
<dbReference type="PROSITE" id="PS51880">
    <property type="entry name" value="TGS"/>
    <property type="match status" value="1"/>
</dbReference>
<dbReference type="GO" id="GO:0003924">
    <property type="term" value="F:GTPase activity"/>
    <property type="evidence" value="ECO:0007669"/>
    <property type="project" value="InterPro"/>
</dbReference>
<gene>
    <name evidence="4" type="ORF">HC235_09895</name>
</gene>
<dbReference type="Pfam" id="PF02824">
    <property type="entry name" value="TGS"/>
    <property type="match status" value="1"/>
</dbReference>
<dbReference type="InterPro" id="IPR012676">
    <property type="entry name" value="TGS-like"/>
</dbReference>
<accession>A0A7L4PB92</accession>
<dbReference type="RefSeq" id="WP_011901300.1">
    <property type="nucleotide sequence ID" value="NZ_JAAVJF010000005.1"/>
</dbReference>
<name>A0A7L4PB92_9CREN</name>
<protein>
    <submittedName>
        <fullName evidence="4">TGS domain-containing protein</fullName>
    </submittedName>
</protein>
<sequence length="389" mass="43792">MPANLPAEAKAAWLKVMEAKTPEEKLRAMEEFLSAVPKHKGTEKLIKHIRRRMAELRRELQERREKARAVRGGGGARLYVAKEGDVQVAVVGPPMSGKTALLRCLTNTHLEPDELPFSTVEPIPSMFVEDGVYVQLVKTPSLVLDQSSDLNTVTLATVRNADAVMLVVDANNNATLLHRIIQFFEDEGIYLTPPTNYVKIERKGLGGVQIVGSGKIVGGTLSDVKKLLHEYGIYHAVVHIEGVVSLDEVEEALYLDKMYKPTIVIMSKVDLYQVNREVEEFFTKAGVKYYKTDLRVCNLDRRRLLEDILQATGRIRVFTKPVHSKWYVEKPIVVKAGSTVGDVAAMIHSSLAETFKYAIVWRRDQYPNWPKRVGRDYVLSDNDVVEIHA</sequence>
<evidence type="ECO:0000256" key="2">
    <source>
        <dbReference type="SAM" id="Coils"/>
    </source>
</evidence>
<dbReference type="PANTHER" id="PTHR43127">
    <property type="entry name" value="DEVELOPMENTALLY-REGULATED GTP-BINDING PROTEIN 2"/>
    <property type="match status" value="1"/>
</dbReference>
<keyword evidence="1" id="KW-0342">GTP-binding</keyword>
<dbReference type="GO" id="GO:0005525">
    <property type="term" value="F:GTP binding"/>
    <property type="evidence" value="ECO:0007669"/>
    <property type="project" value="UniProtKB-KW"/>
</dbReference>
<dbReference type="Gene3D" id="3.10.20.30">
    <property type="match status" value="1"/>
</dbReference>
<dbReference type="Proteomes" id="UP000554766">
    <property type="component" value="Unassembled WGS sequence"/>
</dbReference>
<reference evidence="4 5" key="1">
    <citation type="journal article" date="2020" name="Nat. Commun.">
        <title>The structures of two archaeal type IV pili illuminate evolutionary relationships.</title>
        <authorList>
            <person name="Wang F."/>
            <person name="Baquero D.P."/>
            <person name="Su Z."/>
            <person name="Beltran L.C."/>
            <person name="Prangishvili D."/>
            <person name="Krupovic M."/>
            <person name="Egelman E.H."/>
        </authorList>
    </citation>
    <scope>NUCLEOTIDE SEQUENCE [LARGE SCALE GENOMIC DNA]</scope>
    <source>
        <strain evidence="4 5">2GA</strain>
    </source>
</reference>
<evidence type="ECO:0000313" key="5">
    <source>
        <dbReference type="Proteomes" id="UP000554766"/>
    </source>
</evidence>
<evidence type="ECO:0000256" key="1">
    <source>
        <dbReference type="ARBA" id="ARBA00023134"/>
    </source>
</evidence>
<dbReference type="InterPro" id="IPR031662">
    <property type="entry name" value="GTP-binding_2"/>
</dbReference>
<dbReference type="OMA" id="SAKHPGQ"/>
<dbReference type="InterPro" id="IPR027417">
    <property type="entry name" value="P-loop_NTPase"/>
</dbReference>
<dbReference type="Gene3D" id="6.10.140.1070">
    <property type="match status" value="1"/>
</dbReference>
<dbReference type="EMBL" id="JAAVJF010000005">
    <property type="protein sequence ID" value="NYR16235.1"/>
    <property type="molecule type" value="Genomic_DNA"/>
</dbReference>
<dbReference type="InterPro" id="IPR004095">
    <property type="entry name" value="TGS"/>
</dbReference>
<keyword evidence="2" id="KW-0175">Coiled coil</keyword>